<dbReference type="Proteomes" id="UP000242164">
    <property type="component" value="Unassembled WGS sequence"/>
</dbReference>
<dbReference type="EMBL" id="FMIK01000016">
    <property type="protein sequence ID" value="SCL84992.1"/>
    <property type="molecule type" value="Genomic_DNA"/>
</dbReference>
<dbReference type="GO" id="GO:0016747">
    <property type="term" value="F:acyltransferase activity, transferring groups other than amino-acyl groups"/>
    <property type="evidence" value="ECO:0007669"/>
    <property type="project" value="InterPro"/>
</dbReference>
<proteinExistence type="predicted"/>
<protein>
    <submittedName>
        <fullName evidence="2">GCN5-related N-acetyltransferase</fullName>
    </submittedName>
</protein>
<dbReference type="AlphaFoldDB" id="A0AAX2CD05"/>
<feature type="domain" description="N-acetyltransferase" evidence="1">
    <location>
        <begin position="1"/>
        <end position="145"/>
    </location>
</feature>
<evidence type="ECO:0000313" key="2">
    <source>
        <dbReference type="EMBL" id="SCL84992.1"/>
    </source>
</evidence>
<organism evidence="2 3">
    <name type="scientific">Bacillus cytotoxicus</name>
    <dbReference type="NCBI Taxonomy" id="580165"/>
    <lineage>
        <taxon>Bacteria</taxon>
        <taxon>Bacillati</taxon>
        <taxon>Bacillota</taxon>
        <taxon>Bacilli</taxon>
        <taxon>Bacillales</taxon>
        <taxon>Bacillaceae</taxon>
        <taxon>Bacillus</taxon>
        <taxon>Bacillus cereus group</taxon>
    </lineage>
</organism>
<dbReference type="RefSeq" id="WP_087097738.1">
    <property type="nucleotide sequence ID" value="NZ_CP066179.1"/>
</dbReference>
<dbReference type="InterPro" id="IPR016181">
    <property type="entry name" value="Acyl_CoA_acyltransferase"/>
</dbReference>
<dbReference type="Pfam" id="PF00583">
    <property type="entry name" value="Acetyltransf_1"/>
    <property type="match status" value="1"/>
</dbReference>
<dbReference type="SUPFAM" id="SSF55729">
    <property type="entry name" value="Acyl-CoA N-acyltransferases (Nat)"/>
    <property type="match status" value="1"/>
</dbReference>
<evidence type="ECO:0000259" key="1">
    <source>
        <dbReference type="PROSITE" id="PS51186"/>
    </source>
</evidence>
<sequence length="145" mass="16953">MIIVKHIDASETYELRQKILRPKQTIEDCKYPSDYESSSFHLGAFLHDKLISIASFSKESSPYLPGRLHYRLRGMATLTNFRKQHAGSSLIQQAKVILQERQAHMLWCNARITVTNYYKHLGFYEYGEIFHIHPIGPHILMYTIL</sequence>
<evidence type="ECO:0000313" key="3">
    <source>
        <dbReference type="Proteomes" id="UP000242164"/>
    </source>
</evidence>
<accession>A0AAX2CD05</accession>
<dbReference type="PROSITE" id="PS51186">
    <property type="entry name" value="GNAT"/>
    <property type="match status" value="1"/>
</dbReference>
<dbReference type="Gene3D" id="3.40.630.30">
    <property type="match status" value="1"/>
</dbReference>
<gene>
    <name evidence="2" type="ORF">BCB44BAC_00661</name>
</gene>
<reference evidence="2 3" key="1">
    <citation type="submission" date="2016-08" db="EMBL/GenBank/DDBJ databases">
        <authorList>
            <person name="Loux V."/>
            <person name="Rue O."/>
        </authorList>
    </citation>
    <scope>NUCLEOTIDE SEQUENCE [LARGE SCALE GENOMIC DNA]</scope>
    <source>
        <strain evidence="2 3">AFSSA_08CEB44bac</strain>
    </source>
</reference>
<name>A0AAX2CD05_9BACI</name>
<comment type="caution">
    <text evidence="2">The sequence shown here is derived from an EMBL/GenBank/DDBJ whole genome shotgun (WGS) entry which is preliminary data.</text>
</comment>
<dbReference type="InterPro" id="IPR000182">
    <property type="entry name" value="GNAT_dom"/>
</dbReference>